<gene>
    <name evidence="11" type="ORF">WA026_007752</name>
</gene>
<comment type="subcellular location">
    <subcellularLocation>
        <location evidence="1">Mitochondrion</location>
    </subcellularLocation>
</comment>
<evidence type="ECO:0000256" key="1">
    <source>
        <dbReference type="ARBA" id="ARBA00004173"/>
    </source>
</evidence>
<keyword evidence="4" id="KW-0408">Iron</keyword>
<evidence type="ECO:0000256" key="8">
    <source>
        <dbReference type="ARBA" id="ARBA00077082"/>
    </source>
</evidence>
<keyword evidence="5" id="KW-0496">Mitochondrion</keyword>
<comment type="similarity">
    <text evidence="2">Belongs to the HesB/IscA family.</text>
</comment>
<dbReference type="InterPro" id="IPR035903">
    <property type="entry name" value="HesB-like_dom_sf"/>
</dbReference>
<dbReference type="NCBIfam" id="TIGR00049">
    <property type="entry name" value="iron-sulfur cluster assembly accessory protein"/>
    <property type="match status" value="1"/>
</dbReference>
<dbReference type="PANTHER" id="PTHR43011:SF1">
    <property type="entry name" value="IRON-SULFUR CLUSTER ASSEMBLY 2 HOMOLOG, MITOCHONDRIAL"/>
    <property type="match status" value="1"/>
</dbReference>
<reference evidence="11 12" key="1">
    <citation type="submission" date="2023-03" db="EMBL/GenBank/DDBJ databases">
        <title>Genome insight into feeding habits of ladybird beetles.</title>
        <authorList>
            <person name="Li H.-S."/>
            <person name="Huang Y.-H."/>
            <person name="Pang H."/>
        </authorList>
    </citation>
    <scope>NUCLEOTIDE SEQUENCE [LARGE SCALE GENOMIC DNA]</scope>
    <source>
        <strain evidence="11">SYSU_2023b</strain>
        <tissue evidence="11">Whole body</tissue>
    </source>
</reference>
<accession>A0AAW1U7T6</accession>
<evidence type="ECO:0000256" key="2">
    <source>
        <dbReference type="ARBA" id="ARBA00006718"/>
    </source>
</evidence>
<dbReference type="PANTHER" id="PTHR43011">
    <property type="entry name" value="IRON-SULFUR CLUSTER ASSEMBLY 2 HOMOLOG, MITOCHONDRIAL"/>
    <property type="match status" value="1"/>
</dbReference>
<feature type="domain" description="Core" evidence="10">
    <location>
        <begin position="53"/>
        <end position="152"/>
    </location>
</feature>
<protein>
    <recommendedName>
        <fullName evidence="7">Iron-sulfur cluster assembly 2 homolog, mitochondrial</fullName>
    </recommendedName>
    <alternativeName>
        <fullName evidence="8">HESB-like domain-containing protein 1</fullName>
    </alternativeName>
</protein>
<evidence type="ECO:0000256" key="6">
    <source>
        <dbReference type="ARBA" id="ARBA00057540"/>
    </source>
</evidence>
<evidence type="ECO:0000313" key="12">
    <source>
        <dbReference type="Proteomes" id="UP001431783"/>
    </source>
</evidence>
<dbReference type="AlphaFoldDB" id="A0AAW1U7T6"/>
<evidence type="ECO:0000256" key="7">
    <source>
        <dbReference type="ARBA" id="ARBA00073313"/>
    </source>
</evidence>
<dbReference type="GO" id="GO:0051539">
    <property type="term" value="F:4 iron, 4 sulfur cluster binding"/>
    <property type="evidence" value="ECO:0007669"/>
    <property type="project" value="TreeGrafter"/>
</dbReference>
<dbReference type="Pfam" id="PF01521">
    <property type="entry name" value="Fe-S_biosyn"/>
    <property type="match status" value="1"/>
</dbReference>
<dbReference type="InterPro" id="IPR016092">
    <property type="entry name" value="ATAP"/>
</dbReference>
<dbReference type="Proteomes" id="UP001431783">
    <property type="component" value="Unassembled WGS sequence"/>
</dbReference>
<dbReference type="InterPro" id="IPR000361">
    <property type="entry name" value="ATAP_core_dom"/>
</dbReference>
<dbReference type="GO" id="GO:0005506">
    <property type="term" value="F:iron ion binding"/>
    <property type="evidence" value="ECO:0007669"/>
    <property type="project" value="TreeGrafter"/>
</dbReference>
<proteinExistence type="inferred from homology"/>
<comment type="subunit">
    <text evidence="9">Heterotetramer; forms a dimer of dimers with IBA57. Interacts with [2Fe-2S]-ISCA2 forming the heterodimer [2Fe- 2S]-ISCA2-IBA57 complex; [2Fe-2S] cluster binding is absolutely required to promote the complex formation.</text>
</comment>
<dbReference type="GO" id="GO:0016226">
    <property type="term" value="P:iron-sulfur cluster assembly"/>
    <property type="evidence" value="ECO:0007669"/>
    <property type="project" value="InterPro"/>
</dbReference>
<evidence type="ECO:0000313" key="11">
    <source>
        <dbReference type="EMBL" id="KAK9875354.1"/>
    </source>
</evidence>
<keyword evidence="3" id="KW-0479">Metal-binding</keyword>
<comment type="function">
    <text evidence="6">Involved in the maturation of mitochondrial 4Fe-4S proteins functioning late in the iron-sulfur cluster assembly pathway. May be involved in the binding of an intermediate of Fe/S cluster assembly.</text>
</comment>
<dbReference type="EMBL" id="JARQZJ010000033">
    <property type="protein sequence ID" value="KAK9875354.1"/>
    <property type="molecule type" value="Genomic_DNA"/>
</dbReference>
<dbReference type="GO" id="GO:0120510">
    <property type="term" value="C:mitochondrial [4Fe-4S] assembly complex"/>
    <property type="evidence" value="ECO:0007669"/>
    <property type="project" value="UniProtKB-ARBA"/>
</dbReference>
<comment type="caution">
    <text evidence="11">The sequence shown here is derived from an EMBL/GenBank/DDBJ whole genome shotgun (WGS) entry which is preliminary data.</text>
</comment>
<dbReference type="GO" id="GO:0051537">
    <property type="term" value="F:2 iron, 2 sulfur cluster binding"/>
    <property type="evidence" value="ECO:0007669"/>
    <property type="project" value="TreeGrafter"/>
</dbReference>
<keyword evidence="12" id="KW-1185">Reference proteome</keyword>
<evidence type="ECO:0000259" key="10">
    <source>
        <dbReference type="Pfam" id="PF01521"/>
    </source>
</evidence>
<dbReference type="SUPFAM" id="SSF89360">
    <property type="entry name" value="HesB-like domain"/>
    <property type="match status" value="1"/>
</dbReference>
<evidence type="ECO:0000256" key="3">
    <source>
        <dbReference type="ARBA" id="ARBA00022723"/>
    </source>
</evidence>
<organism evidence="11 12">
    <name type="scientific">Henosepilachna vigintioctopunctata</name>
    <dbReference type="NCBI Taxonomy" id="420089"/>
    <lineage>
        <taxon>Eukaryota</taxon>
        <taxon>Metazoa</taxon>
        <taxon>Ecdysozoa</taxon>
        <taxon>Arthropoda</taxon>
        <taxon>Hexapoda</taxon>
        <taxon>Insecta</taxon>
        <taxon>Pterygota</taxon>
        <taxon>Neoptera</taxon>
        <taxon>Endopterygota</taxon>
        <taxon>Coleoptera</taxon>
        <taxon>Polyphaga</taxon>
        <taxon>Cucujiformia</taxon>
        <taxon>Coccinelloidea</taxon>
        <taxon>Coccinellidae</taxon>
        <taxon>Epilachninae</taxon>
        <taxon>Epilachnini</taxon>
        <taxon>Henosepilachna</taxon>
    </lineage>
</organism>
<evidence type="ECO:0000256" key="9">
    <source>
        <dbReference type="ARBA" id="ARBA00093471"/>
    </source>
</evidence>
<sequence length="160" mass="17865">MFVKLTLLKISVEMFPLSKQVLKIPEKYANFRKPLSNMSSKVVKPLENVKAVLKITDNCVKRLKIINDSNSNDFLRVSVEGGGCSGFQYKFELDTNVKADDKIFEKDGAKVVIDESSLEYVKGATVDYQEELIRSSFKIVNNPLAEQGCSCGASFAVRLD</sequence>
<dbReference type="Gene3D" id="2.60.300.12">
    <property type="entry name" value="HesB-like domain"/>
    <property type="match status" value="1"/>
</dbReference>
<evidence type="ECO:0000256" key="4">
    <source>
        <dbReference type="ARBA" id="ARBA00023004"/>
    </source>
</evidence>
<dbReference type="FunFam" id="2.60.300.12:FF:000006">
    <property type="entry name" value="Iron-sulfur cluster assembly 2 mitochondrial"/>
    <property type="match status" value="1"/>
</dbReference>
<name>A0AAW1U7T6_9CUCU</name>
<evidence type="ECO:0000256" key="5">
    <source>
        <dbReference type="ARBA" id="ARBA00023128"/>
    </source>
</evidence>